<feature type="domain" description="Glycosyl transferase family 1" evidence="2">
    <location>
        <begin position="208"/>
        <end position="361"/>
    </location>
</feature>
<dbReference type="AlphaFoldDB" id="A0A7G5XME8"/>
<feature type="domain" description="Glycosyltransferase subfamily 4-like N-terminal" evidence="3">
    <location>
        <begin position="59"/>
        <end position="201"/>
    </location>
</feature>
<name>A0A7G5XME8_9BACT</name>
<evidence type="ECO:0000256" key="1">
    <source>
        <dbReference type="ARBA" id="ARBA00022679"/>
    </source>
</evidence>
<keyword evidence="1" id="KW-0808">Transferase</keyword>
<dbReference type="Pfam" id="PF00534">
    <property type="entry name" value="Glycos_transf_1"/>
    <property type="match status" value="1"/>
</dbReference>
<evidence type="ECO:0000313" key="4">
    <source>
        <dbReference type="EMBL" id="QNA46651.1"/>
    </source>
</evidence>
<dbReference type="RefSeq" id="WP_182806543.1">
    <property type="nucleotide sequence ID" value="NZ_CP060007.1"/>
</dbReference>
<dbReference type="KEGG" id="lacs:H4075_10910"/>
<dbReference type="InterPro" id="IPR028098">
    <property type="entry name" value="Glyco_trans_4-like_N"/>
</dbReference>
<evidence type="ECO:0000313" key="5">
    <source>
        <dbReference type="Proteomes" id="UP000515344"/>
    </source>
</evidence>
<protein>
    <submittedName>
        <fullName evidence="4">Glycosyltransferase</fullName>
    </submittedName>
</protein>
<keyword evidence="5" id="KW-1185">Reference proteome</keyword>
<proteinExistence type="predicted"/>
<dbReference type="GO" id="GO:0016757">
    <property type="term" value="F:glycosyltransferase activity"/>
    <property type="evidence" value="ECO:0007669"/>
    <property type="project" value="InterPro"/>
</dbReference>
<organism evidence="4 5">
    <name type="scientific">Lacibacter sediminis</name>
    <dbReference type="NCBI Taxonomy" id="2760713"/>
    <lineage>
        <taxon>Bacteria</taxon>
        <taxon>Pseudomonadati</taxon>
        <taxon>Bacteroidota</taxon>
        <taxon>Chitinophagia</taxon>
        <taxon>Chitinophagales</taxon>
        <taxon>Chitinophagaceae</taxon>
        <taxon>Lacibacter</taxon>
    </lineage>
</organism>
<dbReference type="EMBL" id="CP060007">
    <property type="protein sequence ID" value="QNA46651.1"/>
    <property type="molecule type" value="Genomic_DNA"/>
</dbReference>
<dbReference type="GO" id="GO:0009103">
    <property type="term" value="P:lipopolysaccharide biosynthetic process"/>
    <property type="evidence" value="ECO:0007669"/>
    <property type="project" value="TreeGrafter"/>
</dbReference>
<sequence length="388" mass="44228">MKVLWLCSWYPHSVDPYDGDFIERQAKALALHMQVDVIHVVQNFNFLKKETRLRTEEKREGQLHSSVYFLPLPKTTISFFQKLLFNKQYQSLYKKLIADYISKNGQPDLIHLHVPVKAGSMAVQVKKENNIPFVVTEHSSAYFEHIPENYFSRNRYFRFVTKQSFEEAAAVSSVSDWLLTRLNSLFAIKQTKLIRNVVDTSLFYPVENKHRRPVLIHVSMMHPLKNVEGILHALAALKQKSAHWEMWFVGPVLKENTTLAERLGIADQINWKGTLTYKAVAECVSSADALVHFSNYENLPCVINEALCCGVPVISSDVGGIAELINSSNGVLVAPGDINALANSLEDFLQQKISYNKTEIAATAANQFSEHIIGKQLLEWYQELFEKK</sequence>
<reference evidence="5" key="1">
    <citation type="submission" date="2020-08" db="EMBL/GenBank/DDBJ databases">
        <title>Lacibacter sp. S13-6-6 genome sequencing.</title>
        <authorList>
            <person name="Jin L."/>
        </authorList>
    </citation>
    <scope>NUCLEOTIDE SEQUENCE [LARGE SCALE GENOMIC DNA]</scope>
    <source>
        <strain evidence="5">S13-6-6</strain>
    </source>
</reference>
<accession>A0A7G5XME8</accession>
<dbReference type="Pfam" id="PF13439">
    <property type="entry name" value="Glyco_transf_4"/>
    <property type="match status" value="1"/>
</dbReference>
<dbReference type="Gene3D" id="3.40.50.2000">
    <property type="entry name" value="Glycogen Phosphorylase B"/>
    <property type="match status" value="2"/>
</dbReference>
<gene>
    <name evidence="4" type="ORF">H4075_10910</name>
</gene>
<dbReference type="PANTHER" id="PTHR46401">
    <property type="entry name" value="GLYCOSYLTRANSFERASE WBBK-RELATED"/>
    <property type="match status" value="1"/>
</dbReference>
<evidence type="ECO:0000259" key="2">
    <source>
        <dbReference type="Pfam" id="PF00534"/>
    </source>
</evidence>
<dbReference type="PANTHER" id="PTHR46401:SF2">
    <property type="entry name" value="GLYCOSYLTRANSFERASE WBBK-RELATED"/>
    <property type="match status" value="1"/>
</dbReference>
<dbReference type="InterPro" id="IPR001296">
    <property type="entry name" value="Glyco_trans_1"/>
</dbReference>
<dbReference type="Proteomes" id="UP000515344">
    <property type="component" value="Chromosome"/>
</dbReference>
<evidence type="ECO:0000259" key="3">
    <source>
        <dbReference type="Pfam" id="PF13439"/>
    </source>
</evidence>
<dbReference type="SUPFAM" id="SSF53756">
    <property type="entry name" value="UDP-Glycosyltransferase/glycogen phosphorylase"/>
    <property type="match status" value="1"/>
</dbReference>